<evidence type="ECO:0000256" key="1">
    <source>
        <dbReference type="SAM" id="Coils"/>
    </source>
</evidence>
<protein>
    <submittedName>
        <fullName evidence="2">CCDC154</fullName>
    </submittedName>
</protein>
<accession>A0A7J7JZR3</accession>
<reference evidence="2" key="1">
    <citation type="submission" date="2020-06" db="EMBL/GenBank/DDBJ databases">
        <title>Draft genome of Bugula neritina, a colonial animal packing powerful symbionts and potential medicines.</title>
        <authorList>
            <person name="Rayko M."/>
        </authorList>
    </citation>
    <scope>NUCLEOTIDE SEQUENCE [LARGE SCALE GENOMIC DNA]</scope>
    <source>
        <strain evidence="2">Kwan_BN1</strain>
    </source>
</reference>
<dbReference type="PANTHER" id="PTHR35153">
    <property type="entry name" value="COILED-COIL DOMAIN-CONTAINING PROTEIN 154"/>
    <property type="match status" value="1"/>
</dbReference>
<name>A0A7J7JZR3_BUGNE</name>
<comment type="caution">
    <text evidence="2">The sequence shown here is derived from an EMBL/GenBank/DDBJ whole genome shotgun (WGS) entry which is preliminary data.</text>
</comment>
<dbReference type="Proteomes" id="UP000593567">
    <property type="component" value="Unassembled WGS sequence"/>
</dbReference>
<evidence type="ECO:0000313" key="3">
    <source>
        <dbReference type="Proteomes" id="UP000593567"/>
    </source>
</evidence>
<dbReference type="OrthoDB" id="9445857at2759"/>
<dbReference type="AlphaFoldDB" id="A0A7J7JZR3"/>
<keyword evidence="3" id="KW-1185">Reference proteome</keyword>
<feature type="coiled-coil region" evidence="1">
    <location>
        <begin position="52"/>
        <end position="364"/>
    </location>
</feature>
<organism evidence="2 3">
    <name type="scientific">Bugula neritina</name>
    <name type="common">Brown bryozoan</name>
    <name type="synonym">Sertularia neritina</name>
    <dbReference type="NCBI Taxonomy" id="10212"/>
    <lineage>
        <taxon>Eukaryota</taxon>
        <taxon>Metazoa</taxon>
        <taxon>Spiralia</taxon>
        <taxon>Lophotrochozoa</taxon>
        <taxon>Bryozoa</taxon>
        <taxon>Gymnolaemata</taxon>
        <taxon>Cheilostomatida</taxon>
        <taxon>Flustrina</taxon>
        <taxon>Buguloidea</taxon>
        <taxon>Bugulidae</taxon>
        <taxon>Bugula</taxon>
    </lineage>
</organism>
<proteinExistence type="predicted"/>
<dbReference type="EMBL" id="VXIV02001607">
    <property type="protein sequence ID" value="KAF6031395.1"/>
    <property type="molecule type" value="Genomic_DNA"/>
</dbReference>
<sequence length="709" mass="81509">MADSLVLNEYSQPNQFPSKFGTLPQISARNTPEITAQNQIVPYNGAESDEKIKQLEMRINVTEKSNRALLEEVVRLQSELKGNVRRNDELLREEKNSRSQLENALRASNDVIQQLTNRLARAEEKSQEERNAISSLVNHTKSVEQAVLGSQQELLGRRDIQNQKMTDLKRELNEVSRAKESLERLSYQLVDEVRQTKNKVESQQVELQQAAQEFKNKSKRLEEENRQMLDNLRKQNESSNHTEQSSSQLKQQVETRLGELRDILVDLRNKQDTETQERRLLEQQLQMKVNDIHNGLAEQTRKREEAMHALDVVQREREHAAENERIKLQSRIAEIAEEKLDEALNILEEQVDQQRKQNDKLMAAEIKSRKQHEAFTLEKVEDLQEKLSLGITTLQQAIGGVTTQFEKEINSSNCYNNGLFLTLSQIEEIVGAAIKNLKSAIDKKLEETTALKRDAIRSGQTTTSNTEKIDELAEEQARRILKVKKELEDANTAQEAKIQELVTWQTSAKKTLKEFSKVKELPDDMYNLEQKTTKKLDDFKAKLATESEARSKDVENLRKDIARVSQLPRGAGGAGAAPIQLGPSKEDMEACQSTVRTLAESVQTVKTVLGLKIQSEQKARNKDVEALHKEVEDVRLQIEPLLRTKPVPRLFIKDKPNMDRKEAETGQPMINKWSVYTAYRWLQWKQAWHYIIWKKKTTDTLNEANSIDI</sequence>
<keyword evidence="1" id="KW-0175">Coiled coil</keyword>
<gene>
    <name evidence="2" type="ORF">EB796_010310</name>
</gene>
<dbReference type="PANTHER" id="PTHR35153:SF1">
    <property type="entry name" value="COILED-COIL DOMAIN-CONTAINING PROTEIN 154"/>
    <property type="match status" value="1"/>
</dbReference>
<evidence type="ECO:0000313" key="2">
    <source>
        <dbReference type="EMBL" id="KAF6031395.1"/>
    </source>
</evidence>
<feature type="coiled-coil region" evidence="1">
    <location>
        <begin position="434"/>
        <end position="493"/>
    </location>
</feature>
<dbReference type="InterPro" id="IPR029512">
    <property type="entry name" value="CCDC154"/>
</dbReference>